<dbReference type="InterPro" id="IPR058637">
    <property type="entry name" value="YknX-like_C"/>
</dbReference>
<dbReference type="OrthoDB" id="9784685at2"/>
<dbReference type="GO" id="GO:1990281">
    <property type="term" value="C:efflux pump complex"/>
    <property type="evidence" value="ECO:0007669"/>
    <property type="project" value="TreeGrafter"/>
</dbReference>
<reference evidence="6 7" key="1">
    <citation type="submission" date="2008-05" db="EMBL/GenBank/DDBJ databases">
        <title>Complete sequence of Chlorobium limicola DSM 245.</title>
        <authorList>
            <consortium name="US DOE Joint Genome Institute"/>
            <person name="Lucas S."/>
            <person name="Copeland A."/>
            <person name="Lapidus A."/>
            <person name="Glavina del Rio T."/>
            <person name="Dalin E."/>
            <person name="Tice H."/>
            <person name="Bruce D."/>
            <person name="Goodwin L."/>
            <person name="Pitluck S."/>
            <person name="Schmutz J."/>
            <person name="Larimer F."/>
            <person name="Land M."/>
            <person name="Hauser L."/>
            <person name="Kyrpides N."/>
            <person name="Ovchinnikova G."/>
            <person name="Zhao F."/>
            <person name="Li T."/>
            <person name="Liu Z."/>
            <person name="Overmann J."/>
            <person name="Bryant D.A."/>
            <person name="Richardson P."/>
        </authorList>
    </citation>
    <scope>NUCLEOTIDE SEQUENCE [LARGE SCALE GENOMIC DNA]</scope>
    <source>
        <strain evidence="7">DSM 245 / NBRC 103803 / 6330</strain>
    </source>
</reference>
<accession>B3EDV6</accession>
<evidence type="ECO:0000256" key="2">
    <source>
        <dbReference type="SAM" id="Coils"/>
    </source>
</evidence>
<dbReference type="Pfam" id="PF25917">
    <property type="entry name" value="BSH_RND"/>
    <property type="match status" value="1"/>
</dbReference>
<dbReference type="Proteomes" id="UP000008841">
    <property type="component" value="Chromosome"/>
</dbReference>
<dbReference type="STRING" id="290315.Clim_1614"/>
<evidence type="ECO:0000259" key="4">
    <source>
        <dbReference type="Pfam" id="PF25917"/>
    </source>
</evidence>
<dbReference type="Pfam" id="PF25989">
    <property type="entry name" value="YknX_C"/>
    <property type="match status" value="1"/>
</dbReference>
<dbReference type="HOGENOM" id="CLU_018816_1_2_10"/>
<dbReference type="eggNOG" id="COG0845">
    <property type="taxonomic scope" value="Bacteria"/>
</dbReference>
<dbReference type="InterPro" id="IPR058625">
    <property type="entry name" value="MdtA-like_BSH"/>
</dbReference>
<keyword evidence="3" id="KW-0812">Transmembrane</keyword>
<dbReference type="NCBIfam" id="TIGR01730">
    <property type="entry name" value="RND_mfp"/>
    <property type="match status" value="1"/>
</dbReference>
<dbReference type="AlphaFoldDB" id="B3EDV6"/>
<dbReference type="GO" id="GO:0015562">
    <property type="term" value="F:efflux transmembrane transporter activity"/>
    <property type="evidence" value="ECO:0007669"/>
    <property type="project" value="TreeGrafter"/>
</dbReference>
<dbReference type="Gene3D" id="1.10.287.470">
    <property type="entry name" value="Helix hairpin bin"/>
    <property type="match status" value="1"/>
</dbReference>
<proteinExistence type="inferred from homology"/>
<sequence length="358" mass="39775">MIKPKKIPVIFLLLAVGSIVFWWYQQRNRPVEQDSSYQREMPVIAVQAVVSAIRDSIAVTGTAEAFRDVEIFSETRGLVRKVQVEVGDRKAAGAVLYIVDDELQRTLFEKAEASFEKAALDNVRYENLHREGAVALSALESVRLKREEAEADMIEARRNLRNTRIKTPVSGTVTEKIVDEGEMVQPGMRVANLVDLSRLRITFFLSEKEVSTILPGYPVRVISDQHPGKTLKGRVSSISGKAGMDRSYAAEAVLRNSTDFPLRAGMFVRVILSGEESREALMIPRTALAGSIMNPEVYVVHKGVARLRQIAAGKEYGDMLEILQGVAAGELVVTSGQHELRDGMKVRLVPQKKTESVR</sequence>
<protein>
    <submittedName>
        <fullName evidence="6">Efflux transporter, RND family, MFP subunit</fullName>
    </submittedName>
</protein>
<dbReference type="PANTHER" id="PTHR30469">
    <property type="entry name" value="MULTIDRUG RESISTANCE PROTEIN MDTA"/>
    <property type="match status" value="1"/>
</dbReference>
<dbReference type="PANTHER" id="PTHR30469:SF15">
    <property type="entry name" value="HLYD FAMILY OF SECRETION PROTEINS"/>
    <property type="match status" value="1"/>
</dbReference>
<name>B3EDV6_CHLL2</name>
<dbReference type="KEGG" id="cli:Clim_1614"/>
<evidence type="ECO:0000259" key="5">
    <source>
        <dbReference type="Pfam" id="PF25989"/>
    </source>
</evidence>
<evidence type="ECO:0000313" key="6">
    <source>
        <dbReference type="EMBL" id="ACD90658.1"/>
    </source>
</evidence>
<feature type="transmembrane region" description="Helical" evidence="3">
    <location>
        <begin position="7"/>
        <end position="24"/>
    </location>
</feature>
<dbReference type="SUPFAM" id="SSF111369">
    <property type="entry name" value="HlyD-like secretion proteins"/>
    <property type="match status" value="1"/>
</dbReference>
<evidence type="ECO:0000256" key="3">
    <source>
        <dbReference type="SAM" id="Phobius"/>
    </source>
</evidence>
<feature type="domain" description="Multidrug resistance protein MdtA-like barrel-sandwich hybrid" evidence="4">
    <location>
        <begin position="67"/>
        <end position="194"/>
    </location>
</feature>
<organism evidence="6 7">
    <name type="scientific">Chlorobium limicola (strain DSM 245 / NBRC 103803 / 6330)</name>
    <dbReference type="NCBI Taxonomy" id="290315"/>
    <lineage>
        <taxon>Bacteria</taxon>
        <taxon>Pseudomonadati</taxon>
        <taxon>Chlorobiota</taxon>
        <taxon>Chlorobiia</taxon>
        <taxon>Chlorobiales</taxon>
        <taxon>Chlorobiaceae</taxon>
        <taxon>Chlorobium/Pelodictyon group</taxon>
        <taxon>Chlorobium</taxon>
    </lineage>
</organism>
<dbReference type="Gene3D" id="2.40.420.20">
    <property type="match status" value="1"/>
</dbReference>
<dbReference type="Gene3D" id="2.40.50.100">
    <property type="match status" value="1"/>
</dbReference>
<evidence type="ECO:0000313" key="7">
    <source>
        <dbReference type="Proteomes" id="UP000008841"/>
    </source>
</evidence>
<dbReference type="Gene3D" id="2.40.30.170">
    <property type="match status" value="1"/>
</dbReference>
<dbReference type="InterPro" id="IPR006143">
    <property type="entry name" value="RND_pump_MFP"/>
</dbReference>
<keyword evidence="2" id="KW-0175">Coiled coil</keyword>
<evidence type="ECO:0000256" key="1">
    <source>
        <dbReference type="ARBA" id="ARBA00009477"/>
    </source>
</evidence>
<comment type="similarity">
    <text evidence="1">Belongs to the membrane fusion protein (MFP) (TC 8.A.1) family.</text>
</comment>
<feature type="coiled-coil region" evidence="2">
    <location>
        <begin position="139"/>
        <end position="166"/>
    </location>
</feature>
<keyword evidence="3" id="KW-1133">Transmembrane helix</keyword>
<dbReference type="EMBL" id="CP001097">
    <property type="protein sequence ID" value="ACD90658.1"/>
    <property type="molecule type" value="Genomic_DNA"/>
</dbReference>
<dbReference type="RefSeq" id="WP_012466531.1">
    <property type="nucleotide sequence ID" value="NC_010803.1"/>
</dbReference>
<gene>
    <name evidence="6" type="ordered locus">Clim_1614</name>
</gene>
<feature type="domain" description="YknX-like C-terminal permuted SH3-like" evidence="5">
    <location>
        <begin position="281"/>
        <end position="347"/>
    </location>
</feature>
<keyword evidence="3" id="KW-0472">Membrane</keyword>